<keyword evidence="1" id="KW-0812">Transmembrane</keyword>
<feature type="domain" description="Signal transduction histidine kinase internal region" evidence="2">
    <location>
        <begin position="185"/>
        <end position="259"/>
    </location>
</feature>
<evidence type="ECO:0000313" key="4">
    <source>
        <dbReference type="Proteomes" id="UP000253961"/>
    </source>
</evidence>
<evidence type="ECO:0000313" key="3">
    <source>
        <dbReference type="EMBL" id="RDC55380.1"/>
    </source>
</evidence>
<gene>
    <name evidence="3" type="ORF">DU508_17560</name>
</gene>
<keyword evidence="4" id="KW-1185">Reference proteome</keyword>
<comment type="caution">
    <text evidence="3">The sequence shown here is derived from an EMBL/GenBank/DDBJ whole genome shotgun (WGS) entry which is preliminary data.</text>
</comment>
<reference evidence="3 4" key="1">
    <citation type="submission" date="2018-07" db="EMBL/GenBank/DDBJ databases">
        <title>Pedobacter sp. nov., isolated from soil.</title>
        <authorList>
            <person name="Zhou L.Y."/>
            <person name="Du Z.J."/>
        </authorList>
    </citation>
    <scope>NUCLEOTIDE SEQUENCE [LARGE SCALE GENOMIC DNA]</scope>
    <source>
        <strain evidence="3 4">JDX94</strain>
    </source>
</reference>
<organism evidence="3 4">
    <name type="scientific">Pedobacter chinensis</name>
    <dbReference type="NCBI Taxonomy" id="2282421"/>
    <lineage>
        <taxon>Bacteria</taxon>
        <taxon>Pseudomonadati</taxon>
        <taxon>Bacteroidota</taxon>
        <taxon>Sphingobacteriia</taxon>
        <taxon>Sphingobacteriales</taxon>
        <taxon>Sphingobacteriaceae</taxon>
        <taxon>Pedobacter</taxon>
    </lineage>
</organism>
<proteinExistence type="predicted"/>
<evidence type="ECO:0000259" key="2">
    <source>
        <dbReference type="Pfam" id="PF06580"/>
    </source>
</evidence>
<feature type="transmembrane region" description="Helical" evidence="1">
    <location>
        <begin position="131"/>
        <end position="152"/>
    </location>
</feature>
<dbReference type="EMBL" id="QPKV01000007">
    <property type="protein sequence ID" value="RDC55380.1"/>
    <property type="molecule type" value="Genomic_DNA"/>
</dbReference>
<dbReference type="GO" id="GO:0000155">
    <property type="term" value="F:phosphorelay sensor kinase activity"/>
    <property type="evidence" value="ECO:0007669"/>
    <property type="project" value="InterPro"/>
</dbReference>
<keyword evidence="1" id="KW-1133">Transmembrane helix</keyword>
<feature type="transmembrane region" description="Helical" evidence="1">
    <location>
        <begin position="85"/>
        <end position="105"/>
    </location>
</feature>
<protein>
    <recommendedName>
        <fullName evidence="2">Signal transduction histidine kinase internal region domain-containing protein</fullName>
    </recommendedName>
</protein>
<dbReference type="PANTHER" id="PTHR34220">
    <property type="entry name" value="SENSOR HISTIDINE KINASE YPDA"/>
    <property type="match status" value="1"/>
</dbReference>
<dbReference type="Pfam" id="PF06580">
    <property type="entry name" value="His_kinase"/>
    <property type="match status" value="1"/>
</dbReference>
<dbReference type="InterPro" id="IPR050640">
    <property type="entry name" value="Bact_2-comp_sensor_kinase"/>
</dbReference>
<feature type="transmembrane region" description="Helical" evidence="1">
    <location>
        <begin position="54"/>
        <end position="73"/>
    </location>
</feature>
<dbReference type="GO" id="GO:0016020">
    <property type="term" value="C:membrane"/>
    <property type="evidence" value="ECO:0007669"/>
    <property type="project" value="InterPro"/>
</dbReference>
<feature type="transmembrane region" description="Helical" evidence="1">
    <location>
        <begin position="27"/>
        <end position="48"/>
    </location>
</feature>
<keyword evidence="1" id="KW-0472">Membrane</keyword>
<dbReference type="InterPro" id="IPR010559">
    <property type="entry name" value="Sig_transdc_His_kin_internal"/>
</dbReference>
<name>A0A369PSZ8_9SPHI</name>
<accession>A0A369PSZ8</accession>
<sequence length="371" mass="43078">MHMRSLKPVIHHLNTLATKSKSLQFHLLCWAVFIIYDSLIGGMAAGRFGAMPNYVIHYALNIALFYFHAHFILKKGLGSRHSRIIKTVLLLGLEIALYIFLVFYIDSFLARHTNYLSVKVITFSESLVYGYLWRSLYFIFVSTGYFFFIEYIRERNENDNVKKQQFDMLIRQEQIDKQLAEAKNAFLLAQVNPHFLFNTLNYIYFSTYKASPKGAEAIMALSKIMRYTADTENTKESVKLGTEIEHIENLLYLNNLRLNGLINFKFQYTPDVKEIRIIPLVLITIAENIFKHAHLTHSDYPPFIRIKNESAQLIITSGNMSKEPIYNHDSLSSGLSNLVSRIEFAYGNNAEIYYGKDNKNYFSLQLKIPIR</sequence>
<dbReference type="Proteomes" id="UP000253961">
    <property type="component" value="Unassembled WGS sequence"/>
</dbReference>
<evidence type="ECO:0000256" key="1">
    <source>
        <dbReference type="SAM" id="Phobius"/>
    </source>
</evidence>
<dbReference type="AlphaFoldDB" id="A0A369PSZ8"/>
<dbReference type="PANTHER" id="PTHR34220:SF7">
    <property type="entry name" value="SENSOR HISTIDINE KINASE YPDA"/>
    <property type="match status" value="1"/>
</dbReference>